<keyword evidence="3" id="KW-0597">Phosphoprotein</keyword>
<dbReference type="SMART" id="SM00065">
    <property type="entry name" value="GAF"/>
    <property type="match status" value="1"/>
</dbReference>
<dbReference type="Gene3D" id="3.30.450.20">
    <property type="entry name" value="PAS domain"/>
    <property type="match status" value="1"/>
</dbReference>
<keyword evidence="5" id="KW-0418">Kinase</keyword>
<comment type="catalytic activity">
    <reaction evidence="1">
        <text>ATP + protein L-histidine = ADP + protein N-phospho-L-histidine.</text>
        <dbReference type="EC" id="2.7.13.3"/>
    </reaction>
</comment>
<dbReference type="Gene3D" id="1.10.287.130">
    <property type="match status" value="1"/>
</dbReference>
<evidence type="ECO:0000256" key="1">
    <source>
        <dbReference type="ARBA" id="ARBA00000085"/>
    </source>
</evidence>
<dbReference type="SUPFAM" id="SSF55785">
    <property type="entry name" value="PYP-like sensor domain (PAS domain)"/>
    <property type="match status" value="1"/>
</dbReference>
<feature type="domain" description="PAC" evidence="8">
    <location>
        <begin position="270"/>
        <end position="322"/>
    </location>
</feature>
<evidence type="ECO:0000256" key="3">
    <source>
        <dbReference type="ARBA" id="ARBA00022553"/>
    </source>
</evidence>
<dbReference type="Gene3D" id="3.30.450.40">
    <property type="match status" value="1"/>
</dbReference>
<dbReference type="InterPro" id="IPR052162">
    <property type="entry name" value="Sensor_kinase/Photoreceptor"/>
</dbReference>
<dbReference type="InterPro" id="IPR036097">
    <property type="entry name" value="HisK_dim/P_sf"/>
</dbReference>
<feature type="domain" description="Histidine kinase" evidence="7">
    <location>
        <begin position="340"/>
        <end position="552"/>
    </location>
</feature>
<dbReference type="NCBIfam" id="TIGR00229">
    <property type="entry name" value="sensory_box"/>
    <property type="match status" value="1"/>
</dbReference>
<gene>
    <name evidence="9" type="ORF">FEJ81_04210</name>
</gene>
<evidence type="ECO:0000256" key="5">
    <source>
        <dbReference type="ARBA" id="ARBA00022777"/>
    </source>
</evidence>
<dbReference type="SMART" id="SM00388">
    <property type="entry name" value="HisKA"/>
    <property type="match status" value="1"/>
</dbReference>
<protein>
    <recommendedName>
        <fullName evidence="2">histidine kinase</fullName>
        <ecNumber evidence="2">2.7.13.3</ecNumber>
    </recommendedName>
</protein>
<sequence length="552" mass="62723">MPFVWEVMSDRDVSRSPREDLSAQLEYRESALQKVSETISKTNQPFIEQIDTLLEIVRDVVGTDYATFSCVEDNTYIFEAVDVPADADLQAGEAIPLSELPNCKHVVETEQTLVLRDVEAEATELADSTWGIACYLGTPVFAGEEVYGTFCFYGMEARAEEFSNWDVTFVEFVSNWVNSQLAQREREQSLRDAKLQMEAAVEAGTVGTWEWHIPEDQFVTGPAFAKTFGVDPAAAREGVSLDQFVSRIHEADRERVKQRIQETVESGGEYEEEYRVWNEDDELQWVIARGHVECDEDGNPITFPGALIDITERKHTEQQLEALNSRLKQSNKRLEQFAHAASHDLQEPLRMVSSYLQLLDNRYGDTLDEDAHEFLEFAVNGADRMRDMIDGLLKYSRVETQGAPFEHVDLNKILADVRTDLQRQIEENDAQITAETLPQVKGDPNQLRQLFQNLVENALEYSGDEPPCVHVFTEQERNKWIIAVRDEGIGIESANQDSIFEVFHRLHSRDEYAGTGIGLALCQRIVERHNGEIWVESEPGEGSTFFVSLPKP</sequence>
<evidence type="ECO:0000259" key="7">
    <source>
        <dbReference type="PROSITE" id="PS50109"/>
    </source>
</evidence>
<dbReference type="InterPro" id="IPR003594">
    <property type="entry name" value="HATPase_dom"/>
</dbReference>
<dbReference type="GO" id="GO:0000155">
    <property type="term" value="F:phosphorelay sensor kinase activity"/>
    <property type="evidence" value="ECO:0007669"/>
    <property type="project" value="InterPro"/>
</dbReference>
<dbReference type="CDD" id="cd00130">
    <property type="entry name" value="PAS"/>
    <property type="match status" value="1"/>
</dbReference>
<evidence type="ECO:0000313" key="9">
    <source>
        <dbReference type="EMBL" id="QCS41593.1"/>
    </source>
</evidence>
<name>A0A4V1FZ92_9EURY</name>
<dbReference type="Pfam" id="PF08447">
    <property type="entry name" value="PAS_3"/>
    <property type="match status" value="1"/>
</dbReference>
<dbReference type="SUPFAM" id="SSF47384">
    <property type="entry name" value="Homodimeric domain of signal transducing histidine kinase"/>
    <property type="match status" value="1"/>
</dbReference>
<dbReference type="EC" id="2.7.13.3" evidence="2"/>
<dbReference type="InterPro" id="IPR029016">
    <property type="entry name" value="GAF-like_dom_sf"/>
</dbReference>
<accession>A0A4V1FZ92</accession>
<dbReference type="Gene3D" id="3.30.565.10">
    <property type="entry name" value="Histidine kinase-like ATPase, C-terminal domain"/>
    <property type="match status" value="1"/>
</dbReference>
<dbReference type="PRINTS" id="PR00344">
    <property type="entry name" value="BCTRLSENSOR"/>
</dbReference>
<evidence type="ECO:0000256" key="2">
    <source>
        <dbReference type="ARBA" id="ARBA00012438"/>
    </source>
</evidence>
<dbReference type="PROSITE" id="PS50109">
    <property type="entry name" value="HIS_KIN"/>
    <property type="match status" value="1"/>
</dbReference>
<dbReference type="PROSITE" id="PS50113">
    <property type="entry name" value="PAC"/>
    <property type="match status" value="1"/>
</dbReference>
<dbReference type="InterPro" id="IPR036890">
    <property type="entry name" value="HATPase_C_sf"/>
</dbReference>
<dbReference type="Pfam" id="PF02518">
    <property type="entry name" value="HATPase_c"/>
    <property type="match status" value="1"/>
</dbReference>
<dbReference type="InterPro" id="IPR035965">
    <property type="entry name" value="PAS-like_dom_sf"/>
</dbReference>
<dbReference type="SUPFAM" id="SSF55781">
    <property type="entry name" value="GAF domain-like"/>
    <property type="match status" value="1"/>
</dbReference>
<reference evidence="10" key="1">
    <citation type="submission" date="2019-05" db="EMBL/GenBank/DDBJ databases">
        <title>Genome sequence and methylation pattern of the halophilic Archaeon Natrinema versiforme BOL5-4.</title>
        <authorList>
            <person name="DasSarma P."/>
            <person name="Anton B.P."/>
            <person name="DasSarma S.L."/>
            <person name="Martinez F.L."/>
            <person name="Guzman D."/>
            <person name="Roberts R.J."/>
            <person name="DasSarma S."/>
        </authorList>
    </citation>
    <scope>NUCLEOTIDE SEQUENCE [LARGE SCALE GENOMIC DNA]</scope>
    <source>
        <strain evidence="10">BOL5-4</strain>
    </source>
</reference>
<dbReference type="SMART" id="SM00387">
    <property type="entry name" value="HATPase_c"/>
    <property type="match status" value="1"/>
</dbReference>
<evidence type="ECO:0000313" key="10">
    <source>
        <dbReference type="Proteomes" id="UP000302218"/>
    </source>
</evidence>
<dbReference type="Gene3D" id="2.10.70.100">
    <property type="match status" value="1"/>
</dbReference>
<dbReference type="AlphaFoldDB" id="A0A4V1FZ92"/>
<dbReference type="InterPro" id="IPR000014">
    <property type="entry name" value="PAS"/>
</dbReference>
<organism evidence="9 10">
    <name type="scientific">Natrinema versiforme</name>
    <dbReference type="NCBI Taxonomy" id="88724"/>
    <lineage>
        <taxon>Archaea</taxon>
        <taxon>Methanobacteriati</taxon>
        <taxon>Methanobacteriota</taxon>
        <taxon>Stenosarchaea group</taxon>
        <taxon>Halobacteria</taxon>
        <taxon>Halobacteriales</taxon>
        <taxon>Natrialbaceae</taxon>
        <taxon>Natrinema</taxon>
    </lineage>
</organism>
<dbReference type="InterPro" id="IPR003018">
    <property type="entry name" value="GAF"/>
</dbReference>
<dbReference type="InterPro" id="IPR003661">
    <property type="entry name" value="HisK_dim/P_dom"/>
</dbReference>
<dbReference type="KEGG" id="nvr:FEJ81_04210"/>
<dbReference type="PANTHER" id="PTHR43304:SF1">
    <property type="entry name" value="PAC DOMAIN-CONTAINING PROTEIN"/>
    <property type="match status" value="1"/>
</dbReference>
<proteinExistence type="predicted"/>
<dbReference type="Proteomes" id="UP000302218">
    <property type="component" value="Chromosome"/>
</dbReference>
<dbReference type="InterPro" id="IPR005467">
    <property type="entry name" value="His_kinase_dom"/>
</dbReference>
<feature type="coiled-coil region" evidence="6">
    <location>
        <begin position="313"/>
        <end position="340"/>
    </location>
</feature>
<keyword evidence="6" id="KW-0175">Coiled coil</keyword>
<dbReference type="InterPro" id="IPR013655">
    <property type="entry name" value="PAS_fold_3"/>
</dbReference>
<dbReference type="Pfam" id="PF00512">
    <property type="entry name" value="HisKA"/>
    <property type="match status" value="1"/>
</dbReference>
<dbReference type="CDD" id="cd00082">
    <property type="entry name" value="HisKA"/>
    <property type="match status" value="1"/>
</dbReference>
<evidence type="ECO:0000259" key="8">
    <source>
        <dbReference type="PROSITE" id="PS50113"/>
    </source>
</evidence>
<dbReference type="PANTHER" id="PTHR43304">
    <property type="entry name" value="PHYTOCHROME-LIKE PROTEIN CPH1"/>
    <property type="match status" value="1"/>
</dbReference>
<dbReference type="FunFam" id="3.30.565.10:FF:000006">
    <property type="entry name" value="Sensor histidine kinase WalK"/>
    <property type="match status" value="1"/>
</dbReference>
<dbReference type="EMBL" id="CP040330">
    <property type="protein sequence ID" value="QCS41593.1"/>
    <property type="molecule type" value="Genomic_DNA"/>
</dbReference>
<evidence type="ECO:0000256" key="6">
    <source>
        <dbReference type="SAM" id="Coils"/>
    </source>
</evidence>
<dbReference type="InterPro" id="IPR004358">
    <property type="entry name" value="Sig_transdc_His_kin-like_C"/>
</dbReference>
<keyword evidence="4" id="KW-0808">Transferase</keyword>
<evidence type="ECO:0000256" key="4">
    <source>
        <dbReference type="ARBA" id="ARBA00022679"/>
    </source>
</evidence>
<dbReference type="Pfam" id="PF01590">
    <property type="entry name" value="GAF"/>
    <property type="match status" value="1"/>
</dbReference>
<dbReference type="SUPFAM" id="SSF55874">
    <property type="entry name" value="ATPase domain of HSP90 chaperone/DNA topoisomerase II/histidine kinase"/>
    <property type="match status" value="1"/>
</dbReference>
<dbReference type="InterPro" id="IPR000700">
    <property type="entry name" value="PAS-assoc_C"/>
</dbReference>